<dbReference type="EMBL" id="JAHRIP010009264">
    <property type="protein sequence ID" value="MEQ2282369.1"/>
    <property type="molecule type" value="Genomic_DNA"/>
</dbReference>
<gene>
    <name evidence="2" type="ORF">AMECASPLE_039843</name>
</gene>
<feature type="chain" id="PRO_5045610497" description="Ig-like domain-containing protein" evidence="1">
    <location>
        <begin position="16"/>
        <end position="124"/>
    </location>
</feature>
<dbReference type="PANTHER" id="PTHR11422">
    <property type="entry name" value="T-CELL SURFACE GLYCOPROTEIN CD4"/>
    <property type="match status" value="1"/>
</dbReference>
<comment type="caution">
    <text evidence="2">The sequence shown here is derived from an EMBL/GenBank/DDBJ whole genome shotgun (WGS) entry which is preliminary data.</text>
</comment>
<organism evidence="2 3">
    <name type="scientific">Ameca splendens</name>
    <dbReference type="NCBI Taxonomy" id="208324"/>
    <lineage>
        <taxon>Eukaryota</taxon>
        <taxon>Metazoa</taxon>
        <taxon>Chordata</taxon>
        <taxon>Craniata</taxon>
        <taxon>Vertebrata</taxon>
        <taxon>Euteleostomi</taxon>
        <taxon>Actinopterygii</taxon>
        <taxon>Neopterygii</taxon>
        <taxon>Teleostei</taxon>
        <taxon>Neoteleostei</taxon>
        <taxon>Acanthomorphata</taxon>
        <taxon>Ovalentaria</taxon>
        <taxon>Atherinomorphae</taxon>
        <taxon>Cyprinodontiformes</taxon>
        <taxon>Goodeidae</taxon>
        <taxon>Ameca</taxon>
    </lineage>
</organism>
<keyword evidence="3" id="KW-1185">Reference proteome</keyword>
<evidence type="ECO:0000313" key="2">
    <source>
        <dbReference type="EMBL" id="MEQ2282369.1"/>
    </source>
</evidence>
<dbReference type="Proteomes" id="UP001469553">
    <property type="component" value="Unassembled WGS sequence"/>
</dbReference>
<sequence>MHLLLILMLIFTAAAEQHVSVVTVRVGDEVILPCNKVTEGRNNCDRTSWSFISSTSATLFEAGKIQIKTADKSDRLNVTVNCSLVIKKVIIKDVGQYSCRQLTSEPNSVYYLSVIHSEYFHVSC</sequence>
<dbReference type="Gene3D" id="2.60.40.10">
    <property type="entry name" value="Immunoglobulins"/>
    <property type="match status" value="1"/>
</dbReference>
<dbReference type="SUPFAM" id="SSF48726">
    <property type="entry name" value="Immunoglobulin"/>
    <property type="match status" value="1"/>
</dbReference>
<accession>A0ABV0XLM8</accession>
<dbReference type="InterPro" id="IPR036179">
    <property type="entry name" value="Ig-like_dom_sf"/>
</dbReference>
<evidence type="ECO:0000256" key="1">
    <source>
        <dbReference type="SAM" id="SignalP"/>
    </source>
</evidence>
<proteinExistence type="predicted"/>
<feature type="signal peptide" evidence="1">
    <location>
        <begin position="1"/>
        <end position="15"/>
    </location>
</feature>
<dbReference type="PANTHER" id="PTHR11422:SF11">
    <property type="entry name" value="IG-LIKE DOMAIN-CONTAINING PROTEIN"/>
    <property type="match status" value="1"/>
</dbReference>
<dbReference type="InterPro" id="IPR013783">
    <property type="entry name" value="Ig-like_fold"/>
</dbReference>
<evidence type="ECO:0000313" key="3">
    <source>
        <dbReference type="Proteomes" id="UP001469553"/>
    </source>
</evidence>
<keyword evidence="1" id="KW-0732">Signal</keyword>
<evidence type="ECO:0008006" key="4">
    <source>
        <dbReference type="Google" id="ProtNLM"/>
    </source>
</evidence>
<name>A0ABV0XLM8_9TELE</name>
<protein>
    <recommendedName>
        <fullName evidence="4">Ig-like domain-containing protein</fullName>
    </recommendedName>
</protein>
<reference evidence="2 3" key="1">
    <citation type="submission" date="2021-06" db="EMBL/GenBank/DDBJ databases">
        <authorList>
            <person name="Palmer J.M."/>
        </authorList>
    </citation>
    <scope>NUCLEOTIDE SEQUENCE [LARGE SCALE GENOMIC DNA]</scope>
    <source>
        <strain evidence="2 3">AS_MEX2019</strain>
        <tissue evidence="2">Muscle</tissue>
    </source>
</reference>